<dbReference type="Pfam" id="PF04390">
    <property type="entry name" value="LptE"/>
    <property type="match status" value="1"/>
</dbReference>
<dbReference type="GO" id="GO:0019867">
    <property type="term" value="C:outer membrane"/>
    <property type="evidence" value="ECO:0007669"/>
    <property type="project" value="InterPro"/>
</dbReference>
<dbReference type="AlphaFoldDB" id="A0A4R3J7Z2"/>
<dbReference type="RefSeq" id="WP_243651950.1">
    <property type="nucleotide sequence ID" value="NZ_CBDUOC010000022.1"/>
</dbReference>
<reference evidence="2 3" key="1">
    <citation type="submission" date="2019-03" db="EMBL/GenBank/DDBJ databases">
        <title>Genomic Encyclopedia of Type Strains, Phase IV (KMG-IV): sequencing the most valuable type-strain genomes for metagenomic binning, comparative biology and taxonomic classification.</title>
        <authorList>
            <person name="Goeker M."/>
        </authorList>
    </citation>
    <scope>NUCLEOTIDE SEQUENCE [LARGE SCALE GENOMIC DNA]</scope>
    <source>
        <strain evidence="2 3">DSM 104836</strain>
    </source>
</reference>
<evidence type="ECO:0000256" key="1">
    <source>
        <dbReference type="SAM" id="SignalP"/>
    </source>
</evidence>
<feature type="signal peptide" evidence="1">
    <location>
        <begin position="1"/>
        <end position="25"/>
    </location>
</feature>
<gene>
    <name evidence="2" type="ORF">EDD52_110122</name>
</gene>
<keyword evidence="2" id="KW-0449">Lipoprotein</keyword>
<protein>
    <submittedName>
        <fullName evidence="2">LPS-assembly lipoprotein</fullName>
    </submittedName>
</protein>
<evidence type="ECO:0000313" key="2">
    <source>
        <dbReference type="EMBL" id="TCS61948.1"/>
    </source>
</evidence>
<dbReference type="Gene3D" id="3.30.160.150">
    <property type="entry name" value="Lipoprotein like domain"/>
    <property type="match status" value="1"/>
</dbReference>
<dbReference type="EMBL" id="SLZU01000010">
    <property type="protein sequence ID" value="TCS61948.1"/>
    <property type="molecule type" value="Genomic_DNA"/>
</dbReference>
<keyword evidence="3" id="KW-1185">Reference proteome</keyword>
<dbReference type="InterPro" id="IPR007485">
    <property type="entry name" value="LPS_assembly_LptE"/>
</dbReference>
<evidence type="ECO:0000313" key="3">
    <source>
        <dbReference type="Proteomes" id="UP000295696"/>
    </source>
</evidence>
<comment type="caution">
    <text evidence="2">The sequence shown here is derived from an EMBL/GenBank/DDBJ whole genome shotgun (WGS) entry which is preliminary data.</text>
</comment>
<proteinExistence type="predicted"/>
<dbReference type="Proteomes" id="UP000295696">
    <property type="component" value="Unassembled WGS sequence"/>
</dbReference>
<organism evidence="2 3">
    <name type="scientific">Primorskyibacter sedentarius</name>
    <dbReference type="NCBI Taxonomy" id="745311"/>
    <lineage>
        <taxon>Bacteria</taxon>
        <taxon>Pseudomonadati</taxon>
        <taxon>Pseudomonadota</taxon>
        <taxon>Alphaproteobacteria</taxon>
        <taxon>Rhodobacterales</taxon>
        <taxon>Roseobacteraceae</taxon>
        <taxon>Primorskyibacter</taxon>
    </lineage>
</organism>
<keyword evidence="1" id="KW-0732">Signal</keyword>
<dbReference type="GO" id="GO:0043165">
    <property type="term" value="P:Gram-negative-bacterium-type cell outer membrane assembly"/>
    <property type="evidence" value="ECO:0007669"/>
    <property type="project" value="InterPro"/>
</dbReference>
<sequence length="160" mass="16743">MSSDRRLFLLSALALGACGFTPAYGPTGGASVLQGQVSVAEPGNRGSYLLNQRLEERLGHAPSGRFGLSYALKTSTNGLGTTSDGRTTRYHMSGSATWVLKDGDETVVASGKVDSFSAYSATGSTAATHASERDARARLMTILADQMVDQLILKAPDLPS</sequence>
<dbReference type="PROSITE" id="PS51257">
    <property type="entry name" value="PROKAR_LIPOPROTEIN"/>
    <property type="match status" value="1"/>
</dbReference>
<name>A0A4R3J7Z2_9RHOB</name>
<feature type="chain" id="PRO_5020377671" evidence="1">
    <location>
        <begin position="26"/>
        <end position="160"/>
    </location>
</feature>
<accession>A0A4R3J7Z2</accession>